<dbReference type="Proteomes" id="UP000215127">
    <property type="component" value="Chromosome 17"/>
</dbReference>
<keyword evidence="3" id="KW-1185">Reference proteome</keyword>
<dbReference type="EMBL" id="LT853706">
    <property type="protein sequence ID" value="SMQ56456.1"/>
    <property type="molecule type" value="Genomic_DNA"/>
</dbReference>
<evidence type="ECO:0000256" key="1">
    <source>
        <dbReference type="SAM" id="MobiDB-lite"/>
    </source>
</evidence>
<protein>
    <submittedName>
        <fullName evidence="2">Uncharacterized protein</fullName>
    </submittedName>
</protein>
<reference evidence="2 3" key="1">
    <citation type="submission" date="2016-06" db="EMBL/GenBank/DDBJ databases">
        <authorList>
            <person name="Kjaerup R.B."/>
            <person name="Dalgaard T.S."/>
            <person name="Juul-Madsen H.R."/>
        </authorList>
    </citation>
    <scope>NUCLEOTIDE SEQUENCE [LARGE SCALE GENOMIC DNA]</scope>
</reference>
<gene>
    <name evidence="2" type="ORF">ZT3D7_G11611</name>
</gene>
<proteinExistence type="predicted"/>
<dbReference type="AlphaFoldDB" id="A0A1X7S9U9"/>
<feature type="compositionally biased region" description="Low complexity" evidence="1">
    <location>
        <begin position="181"/>
        <end position="191"/>
    </location>
</feature>
<sequence>MALSTTRSHETVVVHKDDAIRCVRCGGCTSLWRLPTIRKRRSNFTEPCNCASFVQSKFRERVGIPFSLIALLLYTCRAMAPSTPGATPTHRPTARLSFNCVTKRTSTKTASQLIDATRPVQTVVTLLIREIVSPDLTKASELKQYHSAMLQHHLKVRQSLSKRISENEGEVVQRSDTEQRTATTLPGPATLALGRDDAYGPAIVRDYRAQIPETLFAPNWTQELYNTDLFPAAGDSWRPLPTNS</sequence>
<feature type="compositionally biased region" description="Basic and acidic residues" evidence="1">
    <location>
        <begin position="165"/>
        <end position="179"/>
    </location>
</feature>
<evidence type="ECO:0000313" key="2">
    <source>
        <dbReference type="EMBL" id="SMQ56456.1"/>
    </source>
</evidence>
<accession>A0A1X7S9U9</accession>
<organism evidence="2 3">
    <name type="scientific">Zymoseptoria tritici (strain ST99CH_3D7)</name>
    <dbReference type="NCBI Taxonomy" id="1276538"/>
    <lineage>
        <taxon>Eukaryota</taxon>
        <taxon>Fungi</taxon>
        <taxon>Dikarya</taxon>
        <taxon>Ascomycota</taxon>
        <taxon>Pezizomycotina</taxon>
        <taxon>Dothideomycetes</taxon>
        <taxon>Dothideomycetidae</taxon>
        <taxon>Mycosphaerellales</taxon>
        <taxon>Mycosphaerellaceae</taxon>
        <taxon>Zymoseptoria</taxon>
    </lineage>
</organism>
<evidence type="ECO:0000313" key="3">
    <source>
        <dbReference type="Proteomes" id="UP000215127"/>
    </source>
</evidence>
<feature type="region of interest" description="Disordered" evidence="1">
    <location>
        <begin position="165"/>
        <end position="191"/>
    </location>
</feature>
<name>A0A1X7S9U9_ZYMT9</name>